<evidence type="ECO:0000313" key="1">
    <source>
        <dbReference type="EMBL" id="AIF01384.1"/>
    </source>
</evidence>
<dbReference type="EMBL" id="KF900619">
    <property type="protein sequence ID" value="AIF01384.1"/>
    <property type="molecule type" value="Genomic_DNA"/>
</dbReference>
<name>A0A075GCM9_9EURY</name>
<protein>
    <submittedName>
        <fullName evidence="1">Uncharacterized protein</fullName>
    </submittedName>
</protein>
<reference evidence="1" key="1">
    <citation type="journal article" date="2014" name="Genome Biol. Evol.">
        <title>Pangenome evidence for extensive interdomain horizontal transfer affecting lineage core and shell genes in uncultured planktonic thaumarchaeota and euryarchaeota.</title>
        <authorList>
            <person name="Deschamps P."/>
            <person name="Zivanovic Y."/>
            <person name="Moreira D."/>
            <person name="Rodriguez-Valera F."/>
            <person name="Lopez-Garcia P."/>
        </authorList>
    </citation>
    <scope>NUCLEOTIDE SEQUENCE</scope>
</reference>
<organism evidence="1">
    <name type="scientific">uncultured marine group II/III euryarchaeote KM3_146_G03</name>
    <dbReference type="NCBI Taxonomy" id="1457881"/>
    <lineage>
        <taxon>Archaea</taxon>
        <taxon>Methanobacteriati</taxon>
        <taxon>Methanobacteriota</taxon>
        <taxon>environmental samples</taxon>
    </lineage>
</organism>
<sequence>MVVVGGATLLAGIGVSSVLGQIGRSAVPRSTSGRIKSREKKPGIDIDRIEDAMDAYDLIAGADSEKNLVICSNCGKDVQSIIDKQKSKDSPPSGFWTNCPECGPNGRLQIPSNDNVV</sequence>
<accession>A0A075GCM9</accession>
<proteinExistence type="predicted"/>
<dbReference type="AlphaFoldDB" id="A0A075GCM9"/>